<keyword evidence="6" id="KW-1185">Reference proteome</keyword>
<keyword evidence="3" id="KW-0170">Cobalt</keyword>
<evidence type="ECO:0000256" key="4">
    <source>
        <dbReference type="RuleBase" id="RU363071"/>
    </source>
</evidence>
<dbReference type="GO" id="GO:0003849">
    <property type="term" value="F:3-deoxy-7-phosphoheptulonate synthase activity"/>
    <property type="evidence" value="ECO:0007669"/>
    <property type="project" value="UniProtKB-EC"/>
</dbReference>
<accession>A4C851</accession>
<organism evidence="5 6">
    <name type="scientific">Pseudoalteromonas tunicata D2</name>
    <dbReference type="NCBI Taxonomy" id="87626"/>
    <lineage>
        <taxon>Bacteria</taxon>
        <taxon>Pseudomonadati</taxon>
        <taxon>Pseudomonadota</taxon>
        <taxon>Gammaproteobacteria</taxon>
        <taxon>Alteromonadales</taxon>
        <taxon>Pseudoalteromonadaceae</taxon>
        <taxon>Pseudoalteromonas</taxon>
    </lineage>
</organism>
<feature type="binding site" evidence="3">
    <location>
        <position position="122"/>
    </location>
    <ligand>
        <name>phosphoenolpyruvate</name>
        <dbReference type="ChEBI" id="CHEBI:58702"/>
    </ligand>
</feature>
<dbReference type="STRING" id="87626.PTD2_06979"/>
<protein>
    <recommendedName>
        <fullName evidence="4">Phospho-2-dehydro-3-deoxyheptonate aldolase</fullName>
        <ecNumber evidence="4">2.5.1.54</ecNumber>
    </recommendedName>
</protein>
<keyword evidence="2 4" id="KW-0808">Transferase</keyword>
<dbReference type="GO" id="GO:0009073">
    <property type="term" value="P:aromatic amino acid family biosynthetic process"/>
    <property type="evidence" value="ECO:0007669"/>
    <property type="project" value="InterPro"/>
</dbReference>
<feature type="binding site" evidence="3">
    <location>
        <position position="286"/>
    </location>
    <ligand>
        <name>phosphoenolpyruvate</name>
        <dbReference type="ChEBI" id="CHEBI:58702"/>
    </ligand>
</feature>
<feature type="binding site" evidence="3">
    <location>
        <position position="255"/>
    </location>
    <ligand>
        <name>phosphoenolpyruvate</name>
        <dbReference type="ChEBI" id="CHEBI:58702"/>
    </ligand>
</feature>
<dbReference type="eggNOG" id="COG3200">
    <property type="taxonomic scope" value="Bacteria"/>
</dbReference>
<dbReference type="PANTHER" id="PTHR21337">
    <property type="entry name" value="PHOSPHO-2-DEHYDRO-3-DEOXYHEPTONATE ALDOLASE 1, 2"/>
    <property type="match status" value="1"/>
</dbReference>
<feature type="binding site" evidence="3">
    <location>
        <position position="83"/>
    </location>
    <ligand>
        <name>Mn(2+)</name>
        <dbReference type="ChEBI" id="CHEBI:29035"/>
    </ligand>
</feature>
<feature type="binding site" evidence="3">
    <location>
        <position position="359"/>
    </location>
    <ligand>
        <name>Mn(2+)</name>
        <dbReference type="ChEBI" id="CHEBI:29035"/>
    </ligand>
</feature>
<evidence type="ECO:0000256" key="2">
    <source>
        <dbReference type="ARBA" id="ARBA00022679"/>
    </source>
</evidence>
<evidence type="ECO:0000313" key="5">
    <source>
        <dbReference type="EMBL" id="EAR28766.1"/>
    </source>
</evidence>
<gene>
    <name evidence="5" type="ORF">PTD2_06979</name>
</gene>
<dbReference type="Gene3D" id="3.20.20.70">
    <property type="entry name" value="Aldolase class I"/>
    <property type="match status" value="1"/>
</dbReference>
<feature type="binding site" evidence="3">
    <location>
        <position position="317"/>
    </location>
    <ligand>
        <name>Mn(2+)</name>
        <dbReference type="ChEBI" id="CHEBI:29035"/>
    </ligand>
</feature>
<sequence length="412" mass="47299">MEKLKNFDYQDCQITSKSIWSPYTWEDKTDWYDEIYDQQDYKRFLNEEAVMLPLVTVADVQRLQEELVDVYEGKKLYFQAGDCVELFEDMNEIALKDKFDFLNTISDYMQVLSNKPVVTLGRMGGQFAKPRTSLTEEVKGVTMYSFMGQIFNDYAPNIWARQPQLQRILWAYKASQMVHEHLVDYTQEKHANRTLFTSHEGLHLPYESSLTQQCQDSNGYYNLSSHFQWVGMRSLFEDSAHIEFYRGIENPIGIKVGPSATPALLDQVCTVLNPRNVPGKVTLILRLGDKVSEVLPNLIKQVKSKGHKVIWVSDPMHANTVKNAQGVKTRSLDKIKAEVKQVSQILRENHCYFAGLHLEASPDNIYECADSCDLMAKVDLGKAYQTQCDPRLNFEQAINVVSCFINHSKKGS</sequence>
<comment type="cofactor">
    <cofactor evidence="3">
        <name>Mn(2+)</name>
        <dbReference type="ChEBI" id="CHEBI:29035"/>
    </cofactor>
    <cofactor evidence="3">
        <name>Co(2+)</name>
        <dbReference type="ChEBI" id="CHEBI:48828"/>
    </cofactor>
    <cofactor evidence="3">
        <name>Cd(2+)</name>
        <dbReference type="ChEBI" id="CHEBI:48775"/>
    </cofactor>
    <text evidence="3">Binds 1 divalent cation per subunit. The enzyme is active with manganese, cobalt or cadmium ions.</text>
</comment>
<evidence type="ECO:0000256" key="1">
    <source>
        <dbReference type="ARBA" id="ARBA00008911"/>
    </source>
</evidence>
<comment type="similarity">
    <text evidence="1 4">Belongs to the class-II DAHP synthase family.</text>
</comment>
<dbReference type="EC" id="2.5.1.54" evidence="4"/>
<dbReference type="AlphaFoldDB" id="A4C851"/>
<reference evidence="5 6" key="1">
    <citation type="submission" date="2006-02" db="EMBL/GenBank/DDBJ databases">
        <authorList>
            <person name="Moran M.A."/>
            <person name="Kjelleberg S."/>
            <person name="Egan S."/>
            <person name="Saunders N."/>
            <person name="Thomas T."/>
            <person name="Ferriera S."/>
            <person name="Johnson J."/>
            <person name="Kravitz S."/>
            <person name="Halpern A."/>
            <person name="Remington K."/>
            <person name="Beeson K."/>
            <person name="Tran B."/>
            <person name="Rogers Y.-H."/>
            <person name="Friedman R."/>
            <person name="Venter J.C."/>
        </authorList>
    </citation>
    <scope>NUCLEOTIDE SEQUENCE [LARGE SCALE GENOMIC DNA]</scope>
    <source>
        <strain evidence="5 6">D2</strain>
    </source>
</reference>
<dbReference type="RefSeq" id="WP_009838028.1">
    <property type="nucleotide sequence ID" value="NZ_AAOH01000003.1"/>
</dbReference>
<name>A4C851_9GAMM</name>
<dbReference type="PANTHER" id="PTHR21337:SF0">
    <property type="entry name" value="PHOSPHO-2-DEHYDRO-3-DEOXYHEPTONATE ALDOLASE"/>
    <property type="match status" value="1"/>
</dbReference>
<proteinExistence type="inferred from homology"/>
<evidence type="ECO:0000313" key="6">
    <source>
        <dbReference type="Proteomes" id="UP000006201"/>
    </source>
</evidence>
<keyword evidence="3" id="KW-0104">Cadmium</keyword>
<dbReference type="Pfam" id="PF01474">
    <property type="entry name" value="DAHP_synth_2"/>
    <property type="match status" value="2"/>
</dbReference>
<dbReference type="InterPro" id="IPR002480">
    <property type="entry name" value="DAHP_synth_2"/>
</dbReference>
<dbReference type="EMBL" id="AAOH01000003">
    <property type="protein sequence ID" value="EAR28766.1"/>
    <property type="molecule type" value="Genomic_DNA"/>
</dbReference>
<dbReference type="SUPFAM" id="SSF51569">
    <property type="entry name" value="Aldolase"/>
    <property type="match status" value="1"/>
</dbReference>
<feature type="binding site" evidence="3">
    <location>
        <position position="389"/>
    </location>
    <ligand>
        <name>Mn(2+)</name>
        <dbReference type="ChEBI" id="CHEBI:29035"/>
    </ligand>
</feature>
<comment type="catalytic activity">
    <reaction evidence="4">
        <text>D-erythrose 4-phosphate + phosphoenolpyruvate + H2O = 7-phospho-2-dehydro-3-deoxy-D-arabino-heptonate + phosphate</text>
        <dbReference type="Rhea" id="RHEA:14717"/>
        <dbReference type="ChEBI" id="CHEBI:15377"/>
        <dbReference type="ChEBI" id="CHEBI:16897"/>
        <dbReference type="ChEBI" id="CHEBI:43474"/>
        <dbReference type="ChEBI" id="CHEBI:58394"/>
        <dbReference type="ChEBI" id="CHEBI:58702"/>
        <dbReference type="EC" id="2.5.1.54"/>
    </reaction>
</comment>
<evidence type="ECO:0000256" key="3">
    <source>
        <dbReference type="PIRSR" id="PIRSR602480-1"/>
    </source>
</evidence>
<keyword evidence="3" id="KW-0464">Manganese</keyword>
<dbReference type="InterPro" id="IPR013785">
    <property type="entry name" value="Aldolase_TIM"/>
</dbReference>
<dbReference type="HOGENOM" id="CLU_026885_1_0_6"/>
<dbReference type="OrthoDB" id="9766852at2"/>
<comment type="caution">
    <text evidence="5">The sequence shown here is derived from an EMBL/GenBank/DDBJ whole genome shotgun (WGS) entry which is preliminary data.</text>
</comment>
<dbReference type="Proteomes" id="UP000006201">
    <property type="component" value="Unassembled WGS sequence"/>
</dbReference>